<organism evidence="1 2">
    <name type="scientific">Tribolium castaneum</name>
    <name type="common">Red flour beetle</name>
    <dbReference type="NCBI Taxonomy" id="7070"/>
    <lineage>
        <taxon>Eukaryota</taxon>
        <taxon>Metazoa</taxon>
        <taxon>Ecdysozoa</taxon>
        <taxon>Arthropoda</taxon>
        <taxon>Hexapoda</taxon>
        <taxon>Insecta</taxon>
        <taxon>Pterygota</taxon>
        <taxon>Neoptera</taxon>
        <taxon>Endopterygota</taxon>
        <taxon>Coleoptera</taxon>
        <taxon>Polyphaga</taxon>
        <taxon>Cucujiformia</taxon>
        <taxon>Tenebrionidae</taxon>
        <taxon>Tenebrionidae incertae sedis</taxon>
        <taxon>Tribolium</taxon>
    </lineage>
</organism>
<reference evidence="1 2" key="1">
    <citation type="journal article" date="2008" name="Nature">
        <title>The genome of the model beetle and pest Tribolium castaneum.</title>
        <authorList>
            <consortium name="Tribolium Genome Sequencing Consortium"/>
            <person name="Richards S."/>
            <person name="Gibbs R.A."/>
            <person name="Weinstock G.M."/>
            <person name="Brown S.J."/>
            <person name="Denell R."/>
            <person name="Beeman R.W."/>
            <person name="Gibbs R."/>
            <person name="Beeman R.W."/>
            <person name="Brown S.J."/>
            <person name="Bucher G."/>
            <person name="Friedrich M."/>
            <person name="Grimmelikhuijzen C.J."/>
            <person name="Klingler M."/>
            <person name="Lorenzen M."/>
            <person name="Richards S."/>
            <person name="Roth S."/>
            <person name="Schroder R."/>
            <person name="Tautz D."/>
            <person name="Zdobnov E.M."/>
            <person name="Muzny D."/>
            <person name="Gibbs R.A."/>
            <person name="Weinstock G.M."/>
            <person name="Attaway T."/>
            <person name="Bell S."/>
            <person name="Buhay C.J."/>
            <person name="Chandrabose M.N."/>
            <person name="Chavez D."/>
            <person name="Clerk-Blankenburg K.P."/>
            <person name="Cree A."/>
            <person name="Dao M."/>
            <person name="Davis C."/>
            <person name="Chacko J."/>
            <person name="Dinh H."/>
            <person name="Dugan-Rocha S."/>
            <person name="Fowler G."/>
            <person name="Garner T.T."/>
            <person name="Garnes J."/>
            <person name="Gnirke A."/>
            <person name="Hawes A."/>
            <person name="Hernandez J."/>
            <person name="Hines S."/>
            <person name="Holder M."/>
            <person name="Hume J."/>
            <person name="Jhangiani S.N."/>
            <person name="Joshi V."/>
            <person name="Khan Z.M."/>
            <person name="Jackson L."/>
            <person name="Kovar C."/>
            <person name="Kowis A."/>
            <person name="Lee S."/>
            <person name="Lewis L.R."/>
            <person name="Margolis J."/>
            <person name="Morgan M."/>
            <person name="Nazareth L.V."/>
            <person name="Nguyen N."/>
            <person name="Okwuonu G."/>
            <person name="Parker D."/>
            <person name="Richards S."/>
            <person name="Ruiz S.J."/>
            <person name="Santibanez J."/>
            <person name="Savard J."/>
            <person name="Scherer S.E."/>
            <person name="Schneider B."/>
            <person name="Sodergren E."/>
            <person name="Tautz D."/>
            <person name="Vattahil S."/>
            <person name="Villasana D."/>
            <person name="White C.S."/>
            <person name="Wright R."/>
            <person name="Park Y."/>
            <person name="Beeman R.W."/>
            <person name="Lord J."/>
            <person name="Oppert B."/>
            <person name="Lorenzen M."/>
            <person name="Brown S."/>
            <person name="Wang L."/>
            <person name="Savard J."/>
            <person name="Tautz D."/>
            <person name="Richards S."/>
            <person name="Weinstock G."/>
            <person name="Gibbs R.A."/>
            <person name="Liu Y."/>
            <person name="Worley K."/>
            <person name="Weinstock G."/>
            <person name="Elsik C.G."/>
            <person name="Reese J.T."/>
            <person name="Elhaik E."/>
            <person name="Landan G."/>
            <person name="Graur D."/>
            <person name="Arensburger P."/>
            <person name="Atkinson P."/>
            <person name="Beeman R.W."/>
            <person name="Beidler J."/>
            <person name="Brown S.J."/>
            <person name="Demuth J.P."/>
            <person name="Drury D.W."/>
            <person name="Du Y.Z."/>
            <person name="Fujiwara H."/>
            <person name="Lorenzen M."/>
            <person name="Maselli V."/>
            <person name="Osanai M."/>
            <person name="Park Y."/>
            <person name="Robertson H.M."/>
            <person name="Tu Z."/>
            <person name="Wang J.J."/>
            <person name="Wang S."/>
            <person name="Richards S."/>
            <person name="Song H."/>
            <person name="Zhang L."/>
            <person name="Sodergren E."/>
            <person name="Werner D."/>
            <person name="Stanke M."/>
            <person name="Morgenstern B."/>
            <person name="Solovyev V."/>
            <person name="Kosarev P."/>
            <person name="Brown G."/>
            <person name="Chen H.C."/>
            <person name="Ermolaeva O."/>
            <person name="Hlavina W."/>
            <person name="Kapustin Y."/>
            <person name="Kiryutin B."/>
            <person name="Kitts P."/>
            <person name="Maglott D."/>
            <person name="Pruitt K."/>
            <person name="Sapojnikov V."/>
            <person name="Souvorov A."/>
            <person name="Mackey A.J."/>
            <person name="Waterhouse R.M."/>
            <person name="Wyder S."/>
            <person name="Zdobnov E.M."/>
            <person name="Zdobnov E.M."/>
            <person name="Wyder S."/>
            <person name="Kriventseva E.V."/>
            <person name="Kadowaki T."/>
            <person name="Bork P."/>
            <person name="Aranda M."/>
            <person name="Bao R."/>
            <person name="Beermann A."/>
            <person name="Berns N."/>
            <person name="Bolognesi R."/>
            <person name="Bonneton F."/>
            <person name="Bopp D."/>
            <person name="Brown S.J."/>
            <person name="Bucher G."/>
            <person name="Butts T."/>
            <person name="Chaumot A."/>
            <person name="Denell R.E."/>
            <person name="Ferrier D.E."/>
            <person name="Friedrich M."/>
            <person name="Gordon C.M."/>
            <person name="Jindra M."/>
            <person name="Klingler M."/>
            <person name="Lan Q."/>
            <person name="Lattorff H.M."/>
            <person name="Laudet V."/>
            <person name="von Levetsow C."/>
            <person name="Liu Z."/>
            <person name="Lutz R."/>
            <person name="Lynch J.A."/>
            <person name="da Fonseca R.N."/>
            <person name="Posnien N."/>
            <person name="Reuter R."/>
            <person name="Roth S."/>
            <person name="Savard J."/>
            <person name="Schinko J.B."/>
            <person name="Schmitt C."/>
            <person name="Schoppmeier M."/>
            <person name="Schroder R."/>
            <person name="Shippy T.D."/>
            <person name="Simonnet F."/>
            <person name="Marques-Souza H."/>
            <person name="Tautz D."/>
            <person name="Tomoyasu Y."/>
            <person name="Trauner J."/>
            <person name="Van der Zee M."/>
            <person name="Vervoort M."/>
            <person name="Wittkopp N."/>
            <person name="Wimmer E.A."/>
            <person name="Yang X."/>
            <person name="Jones A.K."/>
            <person name="Sattelle D.B."/>
            <person name="Ebert P.R."/>
            <person name="Nelson D."/>
            <person name="Scott J.G."/>
            <person name="Beeman R.W."/>
            <person name="Muthukrishnan S."/>
            <person name="Kramer K.J."/>
            <person name="Arakane Y."/>
            <person name="Beeman R.W."/>
            <person name="Zhu Q."/>
            <person name="Hogenkamp D."/>
            <person name="Dixit R."/>
            <person name="Oppert B."/>
            <person name="Jiang H."/>
            <person name="Zou Z."/>
            <person name="Marshall J."/>
            <person name="Elpidina E."/>
            <person name="Vinokurov K."/>
            <person name="Oppert C."/>
            <person name="Zou Z."/>
            <person name="Evans J."/>
            <person name="Lu Z."/>
            <person name="Zhao P."/>
            <person name="Sumathipala N."/>
            <person name="Altincicek B."/>
            <person name="Vilcinskas A."/>
            <person name="Williams M."/>
            <person name="Hultmark D."/>
            <person name="Hetru C."/>
            <person name="Jiang H."/>
            <person name="Grimmelikhuijzen C.J."/>
            <person name="Hauser F."/>
            <person name="Cazzamali G."/>
            <person name="Williamson M."/>
            <person name="Park Y."/>
            <person name="Li B."/>
            <person name="Tanaka Y."/>
            <person name="Predel R."/>
            <person name="Neupert S."/>
            <person name="Schachtner J."/>
            <person name="Verleyen P."/>
            <person name="Raible F."/>
            <person name="Bork P."/>
            <person name="Friedrich M."/>
            <person name="Walden K.K."/>
            <person name="Robertson H.M."/>
            <person name="Angeli S."/>
            <person name="Foret S."/>
            <person name="Bucher G."/>
            <person name="Schuetz S."/>
            <person name="Maleszka R."/>
            <person name="Wimmer E.A."/>
            <person name="Beeman R.W."/>
            <person name="Lorenzen M."/>
            <person name="Tomoyasu Y."/>
            <person name="Miller S.C."/>
            <person name="Grossmann D."/>
            <person name="Bucher G."/>
        </authorList>
    </citation>
    <scope>NUCLEOTIDE SEQUENCE [LARGE SCALE GENOMIC DNA]</scope>
    <source>
        <strain evidence="1 2">Georgia GA2</strain>
    </source>
</reference>
<proteinExistence type="predicted"/>
<dbReference type="InParanoid" id="A0A139WI45"/>
<dbReference type="Proteomes" id="UP000007266">
    <property type="component" value="Linkage group 5"/>
</dbReference>
<accession>A0A139WI45</accession>
<dbReference type="EMBL" id="KQ971342">
    <property type="protein sequence ID" value="KYB27670.1"/>
    <property type="molecule type" value="Genomic_DNA"/>
</dbReference>
<reference evidence="1 2" key="2">
    <citation type="journal article" date="2010" name="Nucleic Acids Res.">
        <title>BeetleBase in 2010: revisions to provide comprehensive genomic information for Tribolium castaneum.</title>
        <authorList>
            <person name="Kim H.S."/>
            <person name="Murphy T."/>
            <person name="Xia J."/>
            <person name="Caragea D."/>
            <person name="Park Y."/>
            <person name="Beeman R.W."/>
            <person name="Lorenzen M.D."/>
            <person name="Butcher S."/>
            <person name="Manak J.R."/>
            <person name="Brown S.J."/>
        </authorList>
    </citation>
    <scope>GENOME REANNOTATION</scope>
    <source>
        <strain evidence="1 2">Georgia GA2</strain>
    </source>
</reference>
<name>A0A139WI45_TRICA</name>
<evidence type="ECO:0000313" key="2">
    <source>
        <dbReference type="Proteomes" id="UP000007266"/>
    </source>
</evidence>
<protein>
    <submittedName>
        <fullName evidence="1">Uncharacterized protein</fullName>
    </submittedName>
</protein>
<gene>
    <name evidence="1" type="primary">AUGUSTUS-3.0.2_33088</name>
    <name evidence="1" type="ORF">TcasGA2_TC033088</name>
</gene>
<sequence length="35" mass="4073">MMLNIREYLSLLVSVDHKRGVLGHRRTIVYAGDMQ</sequence>
<evidence type="ECO:0000313" key="1">
    <source>
        <dbReference type="EMBL" id="KYB27670.1"/>
    </source>
</evidence>
<keyword evidence="2" id="KW-1185">Reference proteome</keyword>
<dbReference type="AlphaFoldDB" id="A0A139WI45"/>